<feature type="compositionally biased region" description="Low complexity" evidence="1">
    <location>
        <begin position="79"/>
        <end position="94"/>
    </location>
</feature>
<dbReference type="Gene3D" id="1.10.150.50">
    <property type="entry name" value="Transcription Factor, Ets-1"/>
    <property type="match status" value="1"/>
</dbReference>
<feature type="region of interest" description="Disordered" evidence="1">
    <location>
        <begin position="176"/>
        <end position="206"/>
    </location>
</feature>
<dbReference type="AlphaFoldDB" id="A0A1I7RK62"/>
<dbReference type="PANTHER" id="PTHR21359">
    <property type="entry name" value="DUF5577 DOMAIN-CONTAINING PROTEIN"/>
    <property type="match status" value="1"/>
</dbReference>
<evidence type="ECO:0000313" key="3">
    <source>
        <dbReference type="EMBL" id="CAG9131477.1"/>
    </source>
</evidence>
<proteinExistence type="predicted"/>
<dbReference type="EMBL" id="CAJFCV020000006">
    <property type="protein sequence ID" value="CAG9131477.1"/>
    <property type="molecule type" value="Genomic_DNA"/>
</dbReference>
<reference evidence="6" key="1">
    <citation type="submission" date="2016-11" db="UniProtKB">
        <authorList>
            <consortium name="WormBaseParasite"/>
        </authorList>
    </citation>
    <scope>IDENTIFICATION</scope>
</reference>
<dbReference type="Pfam" id="PF18017">
    <property type="entry name" value="SAM_4"/>
    <property type="match status" value="1"/>
</dbReference>
<dbReference type="Proteomes" id="UP000095284">
    <property type="component" value="Unplaced"/>
</dbReference>
<dbReference type="SMR" id="A0A1I7RK62"/>
<dbReference type="eggNOG" id="KOG3930">
    <property type="taxonomic scope" value="Eukaryota"/>
</dbReference>
<dbReference type="InterPro" id="IPR039161">
    <property type="entry name" value="C19orf47-like"/>
</dbReference>
<dbReference type="OrthoDB" id="10067653at2759"/>
<dbReference type="EMBL" id="CAJFDI010000006">
    <property type="protein sequence ID" value="CAD5235226.1"/>
    <property type="molecule type" value="Genomic_DNA"/>
</dbReference>
<organism evidence="4 6">
    <name type="scientific">Bursaphelenchus xylophilus</name>
    <name type="common">Pinewood nematode worm</name>
    <name type="synonym">Aphelenchoides xylophilus</name>
    <dbReference type="NCBI Taxonomy" id="6326"/>
    <lineage>
        <taxon>Eukaryota</taxon>
        <taxon>Metazoa</taxon>
        <taxon>Ecdysozoa</taxon>
        <taxon>Nematoda</taxon>
        <taxon>Chromadorea</taxon>
        <taxon>Rhabditida</taxon>
        <taxon>Tylenchina</taxon>
        <taxon>Tylenchomorpha</taxon>
        <taxon>Aphelenchoidea</taxon>
        <taxon>Aphelenchoididae</taxon>
        <taxon>Bursaphelenchus</taxon>
    </lineage>
</organism>
<protein>
    <submittedName>
        <fullName evidence="2">(pine wood nematode) hypothetical protein</fullName>
    </submittedName>
</protein>
<dbReference type="Proteomes" id="UP000582659">
    <property type="component" value="Unassembled WGS sequence"/>
</dbReference>
<keyword evidence="5" id="KW-1185">Reference proteome</keyword>
<evidence type="ECO:0000256" key="1">
    <source>
        <dbReference type="SAM" id="MobiDB-lite"/>
    </source>
</evidence>
<name>A0A1I7RK62_BURXY</name>
<reference evidence="3" key="2">
    <citation type="submission" date="2020-08" db="EMBL/GenBank/DDBJ databases">
        <authorList>
            <person name="Kikuchi T."/>
        </authorList>
    </citation>
    <scope>NUCLEOTIDE SEQUENCE</scope>
    <source>
        <strain evidence="2">Ka4C1</strain>
    </source>
</reference>
<dbReference type="InterPro" id="IPR013761">
    <property type="entry name" value="SAM/pointed_sf"/>
</dbReference>
<evidence type="ECO:0000313" key="2">
    <source>
        <dbReference type="EMBL" id="CAD5235226.1"/>
    </source>
</evidence>
<accession>A0A1I7RK62</accession>
<dbReference type="WBParaSite" id="BXY_0109500.1">
    <property type="protein sequence ID" value="BXY_0109500.1"/>
    <property type="gene ID" value="BXY_0109500"/>
</dbReference>
<evidence type="ECO:0000313" key="6">
    <source>
        <dbReference type="WBParaSite" id="BXY_0109500.1"/>
    </source>
</evidence>
<feature type="region of interest" description="Disordered" evidence="1">
    <location>
        <begin position="79"/>
        <end position="98"/>
    </location>
</feature>
<dbReference type="SUPFAM" id="SSF47769">
    <property type="entry name" value="SAM/Pointed domain"/>
    <property type="match status" value="1"/>
</dbReference>
<evidence type="ECO:0000313" key="5">
    <source>
        <dbReference type="Proteomes" id="UP000659654"/>
    </source>
</evidence>
<feature type="compositionally biased region" description="Polar residues" evidence="1">
    <location>
        <begin position="188"/>
        <end position="205"/>
    </location>
</feature>
<evidence type="ECO:0000313" key="4">
    <source>
        <dbReference type="Proteomes" id="UP000095284"/>
    </source>
</evidence>
<dbReference type="GO" id="GO:0005634">
    <property type="term" value="C:nucleus"/>
    <property type="evidence" value="ECO:0007669"/>
    <property type="project" value="TreeGrafter"/>
</dbReference>
<sequence length="224" mass="25662">MASPREVWERFFAACDLPTKVQRQYAAKFTLERIQPYMLKDLGKEELRSLGVTALGDQLAILHYIRDTNGNPSVFRQVSSNNVSSSSQATSSSQPRTRIVKQGHALTVADDIPIRNQSRVIQKRSQASPQVVSRLRSDEILREERRQRFATTQPSTSRVFVNRNFSSEVRTSRPVSYEQAPSRIHQRVSYSGDGQRSQRASNGRTQIRYVEEAAPRARVKHYRR</sequence>
<dbReference type="Proteomes" id="UP000659654">
    <property type="component" value="Unassembled WGS sequence"/>
</dbReference>
<gene>
    <name evidence="2" type="ORF">BXYJ_LOCUS15317</name>
</gene>
<dbReference type="PANTHER" id="PTHR21359:SF1">
    <property type="entry name" value="DUF5577 DOMAIN-CONTAINING PROTEIN"/>
    <property type="match status" value="1"/>
</dbReference>